<keyword evidence="1" id="KW-0472">Membrane</keyword>
<evidence type="ECO:0000256" key="1">
    <source>
        <dbReference type="SAM" id="Phobius"/>
    </source>
</evidence>
<protein>
    <submittedName>
        <fullName evidence="2">Uncharacterized protein</fullName>
    </submittedName>
</protein>
<name>A0A9P6AX06_9AGAM</name>
<dbReference type="Proteomes" id="UP000886523">
    <property type="component" value="Unassembled WGS sequence"/>
</dbReference>
<proteinExistence type="predicted"/>
<comment type="caution">
    <text evidence="2">The sequence shown here is derived from an EMBL/GenBank/DDBJ whole genome shotgun (WGS) entry which is preliminary data.</text>
</comment>
<evidence type="ECO:0000313" key="2">
    <source>
        <dbReference type="EMBL" id="KAF9513573.1"/>
    </source>
</evidence>
<keyword evidence="1" id="KW-0812">Transmembrane</keyword>
<evidence type="ECO:0000313" key="3">
    <source>
        <dbReference type="Proteomes" id="UP000886523"/>
    </source>
</evidence>
<feature type="non-terminal residue" evidence="2">
    <location>
        <position position="62"/>
    </location>
</feature>
<feature type="non-terminal residue" evidence="2">
    <location>
        <position position="1"/>
    </location>
</feature>
<keyword evidence="1" id="KW-1133">Transmembrane helix</keyword>
<dbReference type="AlphaFoldDB" id="A0A9P6AX06"/>
<keyword evidence="3" id="KW-1185">Reference proteome</keyword>
<accession>A0A9P6AX06</accession>
<gene>
    <name evidence="2" type="ORF">BS47DRAFT_1329431</name>
</gene>
<organism evidence="2 3">
    <name type="scientific">Hydnum rufescens UP504</name>
    <dbReference type="NCBI Taxonomy" id="1448309"/>
    <lineage>
        <taxon>Eukaryota</taxon>
        <taxon>Fungi</taxon>
        <taxon>Dikarya</taxon>
        <taxon>Basidiomycota</taxon>
        <taxon>Agaricomycotina</taxon>
        <taxon>Agaricomycetes</taxon>
        <taxon>Cantharellales</taxon>
        <taxon>Hydnaceae</taxon>
        <taxon>Hydnum</taxon>
    </lineage>
</organism>
<sequence>PIFQRDTWRSRLRTSARYRERRRRSQNLLSLLVVQLLPPITTSFVSVRWLGVGSTTVPEQNL</sequence>
<reference evidence="2" key="1">
    <citation type="journal article" date="2020" name="Nat. Commun.">
        <title>Large-scale genome sequencing of mycorrhizal fungi provides insights into the early evolution of symbiotic traits.</title>
        <authorList>
            <person name="Miyauchi S."/>
            <person name="Kiss E."/>
            <person name="Kuo A."/>
            <person name="Drula E."/>
            <person name="Kohler A."/>
            <person name="Sanchez-Garcia M."/>
            <person name="Morin E."/>
            <person name="Andreopoulos B."/>
            <person name="Barry K.W."/>
            <person name="Bonito G."/>
            <person name="Buee M."/>
            <person name="Carver A."/>
            <person name="Chen C."/>
            <person name="Cichocki N."/>
            <person name="Clum A."/>
            <person name="Culley D."/>
            <person name="Crous P.W."/>
            <person name="Fauchery L."/>
            <person name="Girlanda M."/>
            <person name="Hayes R.D."/>
            <person name="Keri Z."/>
            <person name="LaButti K."/>
            <person name="Lipzen A."/>
            <person name="Lombard V."/>
            <person name="Magnuson J."/>
            <person name="Maillard F."/>
            <person name="Murat C."/>
            <person name="Nolan M."/>
            <person name="Ohm R.A."/>
            <person name="Pangilinan J."/>
            <person name="Pereira M.F."/>
            <person name="Perotto S."/>
            <person name="Peter M."/>
            <person name="Pfister S."/>
            <person name="Riley R."/>
            <person name="Sitrit Y."/>
            <person name="Stielow J.B."/>
            <person name="Szollosi G."/>
            <person name="Zifcakova L."/>
            <person name="Stursova M."/>
            <person name="Spatafora J.W."/>
            <person name="Tedersoo L."/>
            <person name="Vaario L.M."/>
            <person name="Yamada A."/>
            <person name="Yan M."/>
            <person name="Wang P."/>
            <person name="Xu J."/>
            <person name="Bruns T."/>
            <person name="Baldrian P."/>
            <person name="Vilgalys R."/>
            <person name="Dunand C."/>
            <person name="Henrissat B."/>
            <person name="Grigoriev I.V."/>
            <person name="Hibbett D."/>
            <person name="Nagy L.G."/>
            <person name="Martin F.M."/>
        </authorList>
    </citation>
    <scope>NUCLEOTIDE SEQUENCE</scope>
    <source>
        <strain evidence="2">UP504</strain>
    </source>
</reference>
<feature type="transmembrane region" description="Helical" evidence="1">
    <location>
        <begin position="28"/>
        <end position="50"/>
    </location>
</feature>
<dbReference type="EMBL" id="MU128970">
    <property type="protein sequence ID" value="KAF9513573.1"/>
    <property type="molecule type" value="Genomic_DNA"/>
</dbReference>